<accession>A0A6P5JNS8</accession>
<feature type="region of interest" description="Disordered" evidence="1">
    <location>
        <begin position="59"/>
        <end position="78"/>
    </location>
</feature>
<dbReference type="GeneID" id="110203849"/>
<organism evidence="2 3">
    <name type="scientific">Phascolarctos cinereus</name>
    <name type="common">Koala</name>
    <dbReference type="NCBI Taxonomy" id="38626"/>
    <lineage>
        <taxon>Eukaryota</taxon>
        <taxon>Metazoa</taxon>
        <taxon>Chordata</taxon>
        <taxon>Craniata</taxon>
        <taxon>Vertebrata</taxon>
        <taxon>Euteleostomi</taxon>
        <taxon>Mammalia</taxon>
        <taxon>Metatheria</taxon>
        <taxon>Diprotodontia</taxon>
        <taxon>Phascolarctidae</taxon>
        <taxon>Phascolarctos</taxon>
    </lineage>
</organism>
<sequence length="153" mass="17544">MFQRWQLSEAEISEAICPVSYSYEESEAGFEPRASFAQEALGERVAIRTYSQSWSVPEKLQAKEGQMDQGSQSDPQKELKEKVLSLINEVTETHGELEKLQEWCEAEHSEGMNLICLLRSDMNHTQNERWVFQCHAVEEVIRPLPPSVFEPVA</sequence>
<evidence type="ECO:0000313" key="3">
    <source>
        <dbReference type="RefSeq" id="XP_020835927.1"/>
    </source>
</evidence>
<dbReference type="InParanoid" id="A0A6P5JNS8"/>
<reference evidence="3" key="1">
    <citation type="submission" date="2025-08" db="UniProtKB">
        <authorList>
            <consortium name="RefSeq"/>
        </authorList>
    </citation>
    <scope>IDENTIFICATION</scope>
    <source>
        <tissue evidence="3">Spleen</tissue>
    </source>
</reference>
<dbReference type="KEGG" id="pcw:110203849"/>
<name>A0A6P5JNS8_PHACI</name>
<protein>
    <submittedName>
        <fullName evidence="3">Pericentrin-like</fullName>
    </submittedName>
</protein>
<evidence type="ECO:0000313" key="2">
    <source>
        <dbReference type="Proteomes" id="UP000515140"/>
    </source>
</evidence>
<gene>
    <name evidence="3" type="primary">LOC110203849</name>
</gene>
<dbReference type="AlphaFoldDB" id="A0A6P5JNS8"/>
<keyword evidence="2" id="KW-1185">Reference proteome</keyword>
<evidence type="ECO:0000256" key="1">
    <source>
        <dbReference type="SAM" id="MobiDB-lite"/>
    </source>
</evidence>
<dbReference type="Proteomes" id="UP000515140">
    <property type="component" value="Unplaced"/>
</dbReference>
<dbReference type="RefSeq" id="XP_020835927.1">
    <property type="nucleotide sequence ID" value="XM_020980268.1"/>
</dbReference>
<proteinExistence type="predicted"/>